<feature type="region of interest" description="Disordered" evidence="6">
    <location>
        <begin position="192"/>
        <end position="340"/>
    </location>
</feature>
<keyword evidence="2 5" id="KW-0863">Zinc-finger</keyword>
<dbReference type="PANTHER" id="PTHR46462">
    <property type="entry name" value="UPSET, ISOFORM A"/>
    <property type="match status" value="1"/>
</dbReference>
<keyword evidence="4" id="KW-0156">Chromatin regulator</keyword>
<dbReference type="InterPro" id="IPR019786">
    <property type="entry name" value="Zinc_finger_PHD-type_CS"/>
</dbReference>
<feature type="region of interest" description="Disordered" evidence="6">
    <location>
        <begin position="370"/>
        <end position="408"/>
    </location>
</feature>
<feature type="compositionally biased region" description="Low complexity" evidence="6">
    <location>
        <begin position="30"/>
        <end position="41"/>
    </location>
</feature>
<feature type="compositionally biased region" description="Low complexity" evidence="6">
    <location>
        <begin position="239"/>
        <end position="253"/>
    </location>
</feature>
<dbReference type="InterPro" id="IPR013083">
    <property type="entry name" value="Znf_RING/FYVE/PHD"/>
</dbReference>
<dbReference type="Proteomes" id="UP000250266">
    <property type="component" value="Unassembled WGS sequence"/>
</dbReference>
<reference evidence="8 9" key="1">
    <citation type="journal article" date="2016" name="Nat. Commun.">
        <title>Ectomycorrhizal ecology is imprinted in the genome of the dominant symbiotic fungus Cenococcum geophilum.</title>
        <authorList>
            <consortium name="DOE Joint Genome Institute"/>
            <person name="Peter M."/>
            <person name="Kohler A."/>
            <person name="Ohm R.A."/>
            <person name="Kuo A."/>
            <person name="Krutzmann J."/>
            <person name="Morin E."/>
            <person name="Arend M."/>
            <person name="Barry K.W."/>
            <person name="Binder M."/>
            <person name="Choi C."/>
            <person name="Clum A."/>
            <person name="Copeland A."/>
            <person name="Grisel N."/>
            <person name="Haridas S."/>
            <person name="Kipfer T."/>
            <person name="LaButti K."/>
            <person name="Lindquist E."/>
            <person name="Lipzen A."/>
            <person name="Maire R."/>
            <person name="Meier B."/>
            <person name="Mihaltcheva S."/>
            <person name="Molinier V."/>
            <person name="Murat C."/>
            <person name="Poggeler S."/>
            <person name="Quandt C.A."/>
            <person name="Sperisen C."/>
            <person name="Tritt A."/>
            <person name="Tisserant E."/>
            <person name="Crous P.W."/>
            <person name="Henrissat B."/>
            <person name="Nehls U."/>
            <person name="Egli S."/>
            <person name="Spatafora J.W."/>
            <person name="Grigoriev I.V."/>
            <person name="Martin F.M."/>
        </authorList>
    </citation>
    <scope>NUCLEOTIDE SEQUENCE [LARGE SCALE GENOMIC DNA]</scope>
    <source>
        <strain evidence="8 9">CBS 459.81</strain>
    </source>
</reference>
<feature type="region of interest" description="Disordered" evidence="6">
    <location>
        <begin position="1"/>
        <end position="41"/>
    </location>
</feature>
<keyword evidence="1" id="KW-0479">Metal-binding</keyword>
<feature type="compositionally biased region" description="Polar residues" evidence="6">
    <location>
        <begin position="295"/>
        <end position="307"/>
    </location>
</feature>
<keyword evidence="3" id="KW-0862">Zinc</keyword>
<feature type="compositionally biased region" description="Polar residues" evidence="6">
    <location>
        <begin position="254"/>
        <end position="265"/>
    </location>
</feature>
<sequence>MDFSQMQTPPPTRDASCRREDQQALGAELTTPSTVVSRSVSTPATNGLPLGNGFYSQTPLQFSSLNFSPDVIQFPSTGPMSAPAFPQSRLFWDHNNDGSGMDVDMPMASDPFGPTHKTNGSVNWQSFGIPSDQMNMQAFHDLNGLTPPNQLAPFLMNGMSEDKKPDNSRPNSFISTTSGVDPSLLFSFSSPSTAMSGNSINPRPTNAGADLEGRQPYEHQIRESNREKELARKAKSQHSRTNTSSSSGSTQDSARPSLQRSNTDSGFRKSKTSSIDSRSSGSSTGHHIPRKSSPLKRQSQGSLTSIPEITRSRPRTRLVIDETGRARTETDPVKEGDARKDLKLQYPGLWNEEESDSDSDQAVLSRNASFAIQQPKHRSSKHARADSGLERTDSFKIPRPTSMSFENNSFGVSRSGGGFEIKNQKASDNPFRRYSMSSFGGSYGETTKTIDGVPGNPSNSNGDAQGALKKVVEGRMKRNERTTQGTLQAHNQRWAQASADLARPGVSPQMHYDTFTKSFNPSPITMANPNLTPSTDRSSLASEGTRCVCNSSEYDGQLMIQCESCTKWLHVRCVGLNQHSLPPVYVCIFCTGQTPAVRGGRVREHIRAIPQFDSPLTHKSTYRR</sequence>
<feature type="domain" description="PHD-type" evidence="7">
    <location>
        <begin position="544"/>
        <end position="593"/>
    </location>
</feature>
<name>A0A8E2JJ16_9PEZI</name>
<feature type="compositionally biased region" description="Polar residues" evidence="6">
    <location>
        <begin position="168"/>
        <end position="177"/>
    </location>
</feature>
<dbReference type="SMART" id="SM00249">
    <property type="entry name" value="PHD"/>
    <property type="match status" value="1"/>
</dbReference>
<dbReference type="PROSITE" id="PS50016">
    <property type="entry name" value="ZF_PHD_2"/>
    <property type="match status" value="1"/>
</dbReference>
<gene>
    <name evidence="8" type="ORF">K432DRAFT_289370</name>
</gene>
<evidence type="ECO:0000256" key="4">
    <source>
        <dbReference type="ARBA" id="ARBA00022853"/>
    </source>
</evidence>
<proteinExistence type="predicted"/>
<evidence type="ECO:0000256" key="1">
    <source>
        <dbReference type="ARBA" id="ARBA00022723"/>
    </source>
</evidence>
<dbReference type="Gene3D" id="3.30.40.10">
    <property type="entry name" value="Zinc/RING finger domain, C3HC4 (zinc finger)"/>
    <property type="match status" value="1"/>
</dbReference>
<dbReference type="PANTHER" id="PTHR46462:SF3">
    <property type="entry name" value="UPSET, ISOFORM A"/>
    <property type="match status" value="1"/>
</dbReference>
<dbReference type="OrthoDB" id="436852at2759"/>
<dbReference type="SUPFAM" id="SSF57903">
    <property type="entry name" value="FYVE/PHD zinc finger"/>
    <property type="match status" value="1"/>
</dbReference>
<feature type="region of interest" description="Disordered" evidence="6">
    <location>
        <begin position="155"/>
        <end position="177"/>
    </location>
</feature>
<evidence type="ECO:0000259" key="7">
    <source>
        <dbReference type="PROSITE" id="PS50016"/>
    </source>
</evidence>
<evidence type="ECO:0000256" key="2">
    <source>
        <dbReference type="ARBA" id="ARBA00022771"/>
    </source>
</evidence>
<evidence type="ECO:0000256" key="6">
    <source>
        <dbReference type="SAM" id="MobiDB-lite"/>
    </source>
</evidence>
<dbReference type="InterPro" id="IPR011011">
    <property type="entry name" value="Znf_FYVE_PHD"/>
</dbReference>
<dbReference type="Pfam" id="PF20826">
    <property type="entry name" value="PHD_5"/>
    <property type="match status" value="1"/>
</dbReference>
<dbReference type="InterPro" id="IPR019787">
    <property type="entry name" value="Znf_PHD-finger"/>
</dbReference>
<feature type="compositionally biased region" description="Low complexity" evidence="6">
    <location>
        <begin position="272"/>
        <end position="286"/>
    </location>
</feature>
<evidence type="ECO:0000256" key="3">
    <source>
        <dbReference type="ARBA" id="ARBA00022833"/>
    </source>
</evidence>
<dbReference type="EMBL" id="KV744841">
    <property type="protein sequence ID" value="OCK84243.1"/>
    <property type="molecule type" value="Genomic_DNA"/>
</dbReference>
<dbReference type="PROSITE" id="PS01359">
    <property type="entry name" value="ZF_PHD_1"/>
    <property type="match status" value="1"/>
</dbReference>
<feature type="compositionally biased region" description="Polar residues" evidence="6">
    <location>
        <begin position="193"/>
        <end position="204"/>
    </location>
</feature>
<evidence type="ECO:0000313" key="8">
    <source>
        <dbReference type="EMBL" id="OCK84243.1"/>
    </source>
</evidence>
<feature type="compositionally biased region" description="Basic and acidic residues" evidence="6">
    <location>
        <begin position="211"/>
        <end position="232"/>
    </location>
</feature>
<accession>A0A8E2JJ16</accession>
<dbReference type="AlphaFoldDB" id="A0A8E2JJ16"/>
<organism evidence="8 9">
    <name type="scientific">Lepidopterella palustris CBS 459.81</name>
    <dbReference type="NCBI Taxonomy" id="1314670"/>
    <lineage>
        <taxon>Eukaryota</taxon>
        <taxon>Fungi</taxon>
        <taxon>Dikarya</taxon>
        <taxon>Ascomycota</taxon>
        <taxon>Pezizomycotina</taxon>
        <taxon>Dothideomycetes</taxon>
        <taxon>Pleosporomycetidae</taxon>
        <taxon>Mytilinidiales</taxon>
        <taxon>Argynnaceae</taxon>
        <taxon>Lepidopterella</taxon>
    </lineage>
</organism>
<feature type="compositionally biased region" description="Basic and acidic residues" evidence="6">
    <location>
        <begin position="318"/>
        <end position="340"/>
    </location>
</feature>
<dbReference type="InterPro" id="IPR001965">
    <property type="entry name" value="Znf_PHD"/>
</dbReference>
<dbReference type="GO" id="GO:0008270">
    <property type="term" value="F:zinc ion binding"/>
    <property type="evidence" value="ECO:0007669"/>
    <property type="project" value="UniProtKB-KW"/>
</dbReference>
<evidence type="ECO:0000256" key="5">
    <source>
        <dbReference type="PROSITE-ProRule" id="PRU00146"/>
    </source>
</evidence>
<keyword evidence="9" id="KW-1185">Reference proteome</keyword>
<dbReference type="GO" id="GO:0006325">
    <property type="term" value="P:chromatin organization"/>
    <property type="evidence" value="ECO:0007669"/>
    <property type="project" value="UniProtKB-KW"/>
</dbReference>
<evidence type="ECO:0000313" key="9">
    <source>
        <dbReference type="Proteomes" id="UP000250266"/>
    </source>
</evidence>
<protein>
    <recommendedName>
        <fullName evidence="7">PHD-type domain-containing protein</fullName>
    </recommendedName>
</protein>
<feature type="compositionally biased region" description="Basic and acidic residues" evidence="6">
    <location>
        <begin position="383"/>
        <end position="396"/>
    </location>
</feature>